<sequence length="238" mass="27680">MKPEVIALRCPSCKDVSEPLIRENAQFNIVGYEDIMEWLDEDGDVPGLDEQIWARSDSIPVKGQMRTVKVHHPFYMVLGKPFWVLYTPALSSLNGWDSHPEEIDQSAFIQCYIDQVLVEGESEAWIQIHVHEVLLLTELQGTFPPREVKESYLESFEMFNDPYIVQYQDWTWISAGSQGNIGVWALIKRYQEQYHMLVYGDWDIHSNNAYGGNAVVPDDRIEGWIQQAMKNQRYEHLL</sequence>
<accession>A0AAP5H675</accession>
<protein>
    <submittedName>
        <fullName evidence="1">Uncharacterized protein</fullName>
    </submittedName>
</protein>
<organism evidence="1 2">
    <name type="scientific">Paenibacillus amylolyticus</name>
    <dbReference type="NCBI Taxonomy" id="1451"/>
    <lineage>
        <taxon>Bacteria</taxon>
        <taxon>Bacillati</taxon>
        <taxon>Bacillota</taxon>
        <taxon>Bacilli</taxon>
        <taxon>Bacillales</taxon>
        <taxon>Paenibacillaceae</taxon>
        <taxon>Paenibacillus</taxon>
    </lineage>
</organism>
<reference evidence="1" key="1">
    <citation type="submission" date="2023-07" db="EMBL/GenBank/DDBJ databases">
        <title>Sorghum-associated microbial communities from plants grown in Nebraska, USA.</title>
        <authorList>
            <person name="Schachtman D."/>
        </authorList>
    </citation>
    <scope>NUCLEOTIDE SEQUENCE</scope>
    <source>
        <strain evidence="1">BE80</strain>
    </source>
</reference>
<proteinExistence type="predicted"/>
<dbReference type="EMBL" id="JAVDTR010000023">
    <property type="protein sequence ID" value="MDR6727103.1"/>
    <property type="molecule type" value="Genomic_DNA"/>
</dbReference>
<dbReference type="Proteomes" id="UP001254832">
    <property type="component" value="Unassembled WGS sequence"/>
</dbReference>
<dbReference type="AlphaFoldDB" id="A0AAP5H675"/>
<dbReference type="RefSeq" id="WP_310145783.1">
    <property type="nucleotide sequence ID" value="NZ_JAVDTR010000023.1"/>
</dbReference>
<evidence type="ECO:0000313" key="1">
    <source>
        <dbReference type="EMBL" id="MDR6727103.1"/>
    </source>
</evidence>
<evidence type="ECO:0000313" key="2">
    <source>
        <dbReference type="Proteomes" id="UP001254832"/>
    </source>
</evidence>
<name>A0AAP5H675_PAEAM</name>
<gene>
    <name evidence="1" type="ORF">J2W91_005628</name>
</gene>
<comment type="caution">
    <text evidence="1">The sequence shown here is derived from an EMBL/GenBank/DDBJ whole genome shotgun (WGS) entry which is preliminary data.</text>
</comment>